<proteinExistence type="predicted"/>
<evidence type="ECO:0000259" key="6">
    <source>
        <dbReference type="PROSITE" id="PS50240"/>
    </source>
</evidence>
<protein>
    <submittedName>
        <fullName evidence="10">Modular serine protease-like isoform X1</fullName>
    </submittedName>
</protein>
<keyword evidence="4" id="KW-0768">Sushi</keyword>
<feature type="disulfide bond" evidence="2">
    <location>
        <begin position="114"/>
        <end position="132"/>
    </location>
</feature>
<dbReference type="InterPro" id="IPR001254">
    <property type="entry name" value="Trypsin_dom"/>
</dbReference>
<dbReference type="STRING" id="224129.A0A1W4WK01"/>
<evidence type="ECO:0000313" key="10">
    <source>
        <dbReference type="RefSeq" id="XP_018324254.1"/>
    </source>
</evidence>
<dbReference type="PRINTS" id="PR00261">
    <property type="entry name" value="LDLRECEPTOR"/>
</dbReference>
<dbReference type="InterPro" id="IPR023415">
    <property type="entry name" value="LDLR_class-A_CS"/>
</dbReference>
<dbReference type="OrthoDB" id="6147874at2759"/>
<dbReference type="SMART" id="SM00020">
    <property type="entry name" value="Tryp_SPc"/>
    <property type="match status" value="1"/>
</dbReference>
<dbReference type="InterPro" id="IPR001190">
    <property type="entry name" value="SRCR"/>
</dbReference>
<dbReference type="AlphaFoldDB" id="A0A1W4WK01"/>
<organism evidence="9 10">
    <name type="scientific">Agrilus planipennis</name>
    <name type="common">Emerald ash borer</name>
    <name type="synonym">Agrilus marcopoli</name>
    <dbReference type="NCBI Taxonomy" id="224129"/>
    <lineage>
        <taxon>Eukaryota</taxon>
        <taxon>Metazoa</taxon>
        <taxon>Ecdysozoa</taxon>
        <taxon>Arthropoda</taxon>
        <taxon>Hexapoda</taxon>
        <taxon>Insecta</taxon>
        <taxon>Pterygota</taxon>
        <taxon>Neoptera</taxon>
        <taxon>Endopterygota</taxon>
        <taxon>Coleoptera</taxon>
        <taxon>Polyphaga</taxon>
        <taxon>Elateriformia</taxon>
        <taxon>Buprestoidea</taxon>
        <taxon>Buprestidae</taxon>
        <taxon>Agrilinae</taxon>
        <taxon>Agrilus</taxon>
    </lineage>
</organism>
<dbReference type="GO" id="GO:0004252">
    <property type="term" value="F:serine-type endopeptidase activity"/>
    <property type="evidence" value="ECO:0007669"/>
    <property type="project" value="InterPro"/>
</dbReference>
<keyword evidence="5" id="KW-0732">Signal</keyword>
<dbReference type="SUPFAM" id="SSF57424">
    <property type="entry name" value="LDL receptor-like module"/>
    <property type="match status" value="4"/>
</dbReference>
<dbReference type="Gene3D" id="2.40.10.10">
    <property type="entry name" value="Trypsin-like serine proteases"/>
    <property type="match status" value="2"/>
</dbReference>
<gene>
    <name evidence="10" type="primary">LOC108736357</name>
</gene>
<dbReference type="PANTHER" id="PTHR24252:SF7">
    <property type="entry name" value="HYALIN"/>
    <property type="match status" value="1"/>
</dbReference>
<dbReference type="InterPro" id="IPR043504">
    <property type="entry name" value="Peptidase_S1_PA_chymotrypsin"/>
</dbReference>
<dbReference type="Pfam" id="PF00057">
    <property type="entry name" value="Ldl_recept_a"/>
    <property type="match status" value="3"/>
</dbReference>
<dbReference type="PROSITE" id="PS50923">
    <property type="entry name" value="SUSHI"/>
    <property type="match status" value="1"/>
</dbReference>
<dbReference type="InterPro" id="IPR035976">
    <property type="entry name" value="Sushi/SCR/CCP_sf"/>
</dbReference>
<dbReference type="PANTHER" id="PTHR24252">
    <property type="entry name" value="ACROSIN-RELATED"/>
    <property type="match status" value="1"/>
</dbReference>
<feature type="disulfide bond" evidence="2">
    <location>
        <begin position="155"/>
        <end position="173"/>
    </location>
</feature>
<dbReference type="CDD" id="cd00112">
    <property type="entry name" value="LDLa"/>
    <property type="match status" value="4"/>
</dbReference>
<name>A0A1W4WK01_AGRPL</name>
<feature type="disulfide bond" evidence="2">
    <location>
        <begin position="73"/>
        <end position="91"/>
    </location>
</feature>
<dbReference type="GO" id="GO:0016020">
    <property type="term" value="C:membrane"/>
    <property type="evidence" value="ECO:0007669"/>
    <property type="project" value="InterPro"/>
</dbReference>
<evidence type="ECO:0000256" key="5">
    <source>
        <dbReference type="SAM" id="SignalP"/>
    </source>
</evidence>
<dbReference type="KEGG" id="apln:108736357"/>
<evidence type="ECO:0000256" key="1">
    <source>
        <dbReference type="ARBA" id="ARBA00023157"/>
    </source>
</evidence>
<dbReference type="Proteomes" id="UP000192223">
    <property type="component" value="Unplaced"/>
</dbReference>
<feature type="disulfide bond" evidence="2">
    <location>
        <begin position="148"/>
        <end position="160"/>
    </location>
</feature>
<feature type="signal peptide" evidence="5">
    <location>
        <begin position="1"/>
        <end position="18"/>
    </location>
</feature>
<dbReference type="FunFam" id="2.40.10.10:FF:000068">
    <property type="entry name" value="transmembrane protease serine 2"/>
    <property type="match status" value="1"/>
</dbReference>
<feature type="domain" description="SRCR" evidence="7">
    <location>
        <begin position="112"/>
        <end position="261"/>
    </location>
</feature>
<dbReference type="PROSITE" id="PS50068">
    <property type="entry name" value="LDLRA_2"/>
    <property type="match status" value="3"/>
</dbReference>
<dbReference type="SMART" id="SM00192">
    <property type="entry name" value="LDLa"/>
    <property type="match status" value="4"/>
</dbReference>
<dbReference type="Gene3D" id="2.10.70.10">
    <property type="entry name" value="Complement Module, domain 1"/>
    <property type="match status" value="1"/>
</dbReference>
<accession>A0A1W4WK01</accession>
<sequence length="476" mass="52850">MMLFFFYLISLMLLLINAVFTSLAKDKENFVCVNGDIIELENVCDGIKHCVDGSDETMKLCFHIICPPSMTRCFYGACIGKEKLCDGKSDCVDDSDENNCSGKLHICGMNEFKCTSGECISSENICDGVSHCLDKSDENEVLCEDDLCPDDAFHCNHGGCVHMDALCNGFKDCVDGSDETEIVCKMKNCGKNCDKVKENISCPPVFSERLNIICESKEGPKQGLVPCNKPASVGTIAKYGCKPFYVPAGSSQENNKQMVCQMDGKWSREALKCEPECGTRKPEATALIINGSVSKIGRWPWHATLYILEGGDWTYSCGGSLIHERAVLTAGHCAWQMEPHTIKVALGKYFSDYKMKQDFTVFAEIDKIITQPLYQDLNGNFGSDIAILILKVAIQYSDFIKPICLDWNLYDITEHLTENSIGTVVGMGITEDDKFSLQLREVKIPVVSAKKCINVQSRDFKKFITYTSFCAGWNNG</sequence>
<dbReference type="InterPro" id="IPR036055">
    <property type="entry name" value="LDL_receptor-like_sf"/>
</dbReference>
<keyword evidence="9" id="KW-1185">Reference proteome</keyword>
<dbReference type="GO" id="GO:0006508">
    <property type="term" value="P:proteolysis"/>
    <property type="evidence" value="ECO:0007669"/>
    <property type="project" value="InterPro"/>
</dbReference>
<dbReference type="InterPro" id="IPR002172">
    <property type="entry name" value="LDrepeatLR_classA_rpt"/>
</dbReference>
<evidence type="ECO:0000256" key="3">
    <source>
        <dbReference type="PROSITE-ProRule" id="PRU00196"/>
    </source>
</evidence>
<dbReference type="SUPFAM" id="SSF50494">
    <property type="entry name" value="Trypsin-like serine proteases"/>
    <property type="match status" value="1"/>
</dbReference>
<feature type="domain" description="Sushi" evidence="8">
    <location>
        <begin position="212"/>
        <end position="275"/>
    </location>
</feature>
<dbReference type="CDD" id="cd00190">
    <property type="entry name" value="Tryp_SPc"/>
    <property type="match status" value="1"/>
</dbReference>
<dbReference type="CDD" id="cd00033">
    <property type="entry name" value="CCP"/>
    <property type="match status" value="1"/>
</dbReference>
<feature type="domain" description="Peptidase S1" evidence="6">
    <location>
        <begin position="288"/>
        <end position="476"/>
    </location>
</feature>
<feature type="disulfide bond" evidence="2">
    <location>
        <begin position="107"/>
        <end position="119"/>
    </location>
</feature>
<evidence type="ECO:0000313" key="9">
    <source>
        <dbReference type="Proteomes" id="UP000192223"/>
    </source>
</evidence>
<keyword evidence="1 2" id="KW-1015">Disulfide bond</keyword>
<reference evidence="10" key="1">
    <citation type="submission" date="2025-08" db="UniProtKB">
        <authorList>
            <consortium name="RefSeq"/>
        </authorList>
    </citation>
    <scope>IDENTIFICATION</scope>
    <source>
        <tissue evidence="10">Entire body</tissue>
    </source>
</reference>
<dbReference type="PROSITE" id="PS01209">
    <property type="entry name" value="LDLRA_1"/>
    <property type="match status" value="2"/>
</dbReference>
<evidence type="ECO:0000259" key="7">
    <source>
        <dbReference type="PROSITE" id="PS50287"/>
    </source>
</evidence>
<dbReference type="InterPro" id="IPR009003">
    <property type="entry name" value="Peptidase_S1_PA"/>
</dbReference>
<dbReference type="Gene3D" id="4.10.400.10">
    <property type="entry name" value="Low-density Lipoprotein Receptor"/>
    <property type="match status" value="4"/>
</dbReference>
<evidence type="ECO:0000256" key="4">
    <source>
        <dbReference type="PROSITE-ProRule" id="PRU00302"/>
    </source>
</evidence>
<feature type="chain" id="PRO_5010720934" evidence="5">
    <location>
        <begin position="19"/>
        <end position="476"/>
    </location>
</feature>
<comment type="caution">
    <text evidence="3">Lacks conserved residue(s) required for the propagation of feature annotation.</text>
</comment>
<evidence type="ECO:0000256" key="2">
    <source>
        <dbReference type="PROSITE-ProRule" id="PRU00124"/>
    </source>
</evidence>
<evidence type="ECO:0000259" key="8">
    <source>
        <dbReference type="PROSITE" id="PS50923"/>
    </source>
</evidence>
<dbReference type="PROSITE" id="PS00134">
    <property type="entry name" value="TRYPSIN_HIS"/>
    <property type="match status" value="1"/>
</dbReference>
<dbReference type="RefSeq" id="XP_018324254.1">
    <property type="nucleotide sequence ID" value="XM_018468752.1"/>
</dbReference>
<dbReference type="SUPFAM" id="SSF57535">
    <property type="entry name" value="Complement control module/SCR domain"/>
    <property type="match status" value="1"/>
</dbReference>
<feature type="disulfide bond" evidence="2">
    <location>
        <begin position="85"/>
        <end position="100"/>
    </location>
</feature>
<feature type="disulfide bond" evidence="2">
    <location>
        <begin position="66"/>
        <end position="78"/>
    </location>
</feature>
<dbReference type="PROSITE" id="PS50287">
    <property type="entry name" value="SRCR_2"/>
    <property type="match status" value="1"/>
</dbReference>
<dbReference type="InterPro" id="IPR018114">
    <property type="entry name" value="TRYPSIN_HIS"/>
</dbReference>
<dbReference type="GeneID" id="108736357"/>
<dbReference type="PROSITE" id="PS50240">
    <property type="entry name" value="TRYPSIN_DOM"/>
    <property type="match status" value="1"/>
</dbReference>
<dbReference type="InterPro" id="IPR000436">
    <property type="entry name" value="Sushi_SCR_CCP_dom"/>
</dbReference>
<dbReference type="Pfam" id="PF00089">
    <property type="entry name" value="Trypsin"/>
    <property type="match status" value="1"/>
</dbReference>
<dbReference type="InParanoid" id="A0A1W4WK01"/>